<dbReference type="InterPro" id="IPR001387">
    <property type="entry name" value="Cro/C1-type_HTH"/>
</dbReference>
<dbReference type="SUPFAM" id="SSF47413">
    <property type="entry name" value="lambda repressor-like DNA-binding domains"/>
    <property type="match status" value="1"/>
</dbReference>
<gene>
    <name evidence="2" type="ORF">D8M04_13515</name>
</gene>
<dbReference type="InterPro" id="IPR010982">
    <property type="entry name" value="Lambda_DNA-bd_dom_sf"/>
</dbReference>
<organism evidence="2 3">
    <name type="scientific">Oceanobacillus piezotolerans</name>
    <dbReference type="NCBI Taxonomy" id="2448030"/>
    <lineage>
        <taxon>Bacteria</taxon>
        <taxon>Bacillati</taxon>
        <taxon>Bacillota</taxon>
        <taxon>Bacilli</taxon>
        <taxon>Bacillales</taxon>
        <taxon>Bacillaceae</taxon>
        <taxon>Oceanobacillus</taxon>
    </lineage>
</organism>
<keyword evidence="3" id="KW-1185">Reference proteome</keyword>
<dbReference type="Pfam" id="PF01381">
    <property type="entry name" value="HTH_3"/>
    <property type="match status" value="1"/>
</dbReference>
<proteinExistence type="predicted"/>
<dbReference type="Gene3D" id="1.10.260.40">
    <property type="entry name" value="lambda repressor-like DNA-binding domains"/>
    <property type="match status" value="1"/>
</dbReference>
<dbReference type="SMART" id="SM00530">
    <property type="entry name" value="HTH_XRE"/>
    <property type="match status" value="1"/>
</dbReference>
<dbReference type="PROSITE" id="PS50943">
    <property type="entry name" value="HTH_CROC1"/>
    <property type="match status" value="1"/>
</dbReference>
<accession>A0A498D9Q0</accession>
<dbReference type="AlphaFoldDB" id="A0A498D9Q0"/>
<evidence type="ECO:0000313" key="3">
    <source>
        <dbReference type="Proteomes" id="UP000270219"/>
    </source>
</evidence>
<dbReference type="Proteomes" id="UP000270219">
    <property type="component" value="Unassembled WGS sequence"/>
</dbReference>
<dbReference type="RefSeq" id="WP_121523837.1">
    <property type="nucleotide sequence ID" value="NZ_RCHR01000004.1"/>
</dbReference>
<comment type="caution">
    <text evidence="2">The sequence shown here is derived from an EMBL/GenBank/DDBJ whole genome shotgun (WGS) entry which is preliminary data.</text>
</comment>
<name>A0A498D9Q0_9BACI</name>
<protein>
    <submittedName>
        <fullName evidence="2">XRE family transcriptional regulator</fullName>
    </submittedName>
</protein>
<sequence length="134" mass="15493">MVNDLGLRLEKLADQFGYSKKEVSTMLGYSDNVFGLYVKGERTPNIETLIKLSEIFNVSLDKLITGVEYKQDEKEAAKVDKLNELLAIFQKVGITSPYILHLEKWQKLNAKQLKELTDHFEWVVEKARREAEDD</sequence>
<dbReference type="CDD" id="cd00093">
    <property type="entry name" value="HTH_XRE"/>
    <property type="match status" value="1"/>
</dbReference>
<dbReference type="EMBL" id="RCHR01000004">
    <property type="protein sequence ID" value="RLL43917.1"/>
    <property type="molecule type" value="Genomic_DNA"/>
</dbReference>
<dbReference type="OrthoDB" id="8115576at2"/>
<dbReference type="GO" id="GO:0003677">
    <property type="term" value="F:DNA binding"/>
    <property type="evidence" value="ECO:0007669"/>
    <property type="project" value="InterPro"/>
</dbReference>
<feature type="domain" description="HTH cro/C1-type" evidence="1">
    <location>
        <begin position="9"/>
        <end position="63"/>
    </location>
</feature>
<evidence type="ECO:0000259" key="1">
    <source>
        <dbReference type="PROSITE" id="PS50943"/>
    </source>
</evidence>
<reference evidence="2 3" key="1">
    <citation type="submission" date="2018-10" db="EMBL/GenBank/DDBJ databases">
        <title>Oceanobacillus sp. YLB-02 draft genome.</title>
        <authorList>
            <person name="Yu L."/>
        </authorList>
    </citation>
    <scope>NUCLEOTIDE SEQUENCE [LARGE SCALE GENOMIC DNA]</scope>
    <source>
        <strain evidence="2 3">YLB-02</strain>
    </source>
</reference>
<evidence type="ECO:0000313" key="2">
    <source>
        <dbReference type="EMBL" id="RLL43917.1"/>
    </source>
</evidence>